<dbReference type="InterPro" id="IPR025383">
    <property type="entry name" value="MrpA_C/MbhD"/>
</dbReference>
<evidence type="ECO:0000313" key="8">
    <source>
        <dbReference type="EMBL" id="HHF58359.1"/>
    </source>
</evidence>
<dbReference type="AlphaFoldDB" id="A0A7C5MC03"/>
<dbReference type="GO" id="GO:0005886">
    <property type="term" value="C:plasma membrane"/>
    <property type="evidence" value="ECO:0007669"/>
    <property type="project" value="UniProtKB-SubCell"/>
</dbReference>
<reference evidence="8" key="1">
    <citation type="journal article" date="2020" name="mSystems">
        <title>Genome- and Community-Level Interaction Insights into Carbon Utilization and Element Cycling Functions of Hydrothermarchaeota in Hydrothermal Sediment.</title>
        <authorList>
            <person name="Zhou Z."/>
            <person name="Liu Y."/>
            <person name="Xu W."/>
            <person name="Pan J."/>
            <person name="Luo Z.H."/>
            <person name="Li M."/>
        </authorList>
    </citation>
    <scope>NUCLEOTIDE SEQUENCE [LARGE SCALE GENOMIC DNA]</scope>
    <source>
        <strain evidence="8">HyVt-94</strain>
    </source>
</reference>
<sequence length="83" mass="8857">MSSIIIIFVSILVLFMLGATIVAWVTKDLLVAVLSSGTISLIASILYLILQAPDVAITEAAIGAGLTTGIFVYVLKKTERFEK</sequence>
<evidence type="ECO:0000256" key="3">
    <source>
        <dbReference type="ARBA" id="ARBA00022692"/>
    </source>
</evidence>
<feature type="transmembrane region" description="Helical" evidence="6">
    <location>
        <begin position="6"/>
        <end position="25"/>
    </location>
</feature>
<dbReference type="Pfam" id="PF13244">
    <property type="entry name" value="MbhD"/>
    <property type="match status" value="1"/>
</dbReference>
<keyword evidence="2" id="KW-1003">Cell membrane</keyword>
<proteinExistence type="predicted"/>
<feature type="domain" description="MrpA C-terminal/MbhD" evidence="7">
    <location>
        <begin position="14"/>
        <end position="80"/>
    </location>
</feature>
<evidence type="ECO:0000256" key="1">
    <source>
        <dbReference type="ARBA" id="ARBA00004651"/>
    </source>
</evidence>
<evidence type="ECO:0000256" key="4">
    <source>
        <dbReference type="ARBA" id="ARBA00022989"/>
    </source>
</evidence>
<feature type="transmembrane region" description="Helical" evidence="6">
    <location>
        <begin position="56"/>
        <end position="75"/>
    </location>
</feature>
<accession>A0A7C5MC03</accession>
<keyword evidence="3 6" id="KW-0812">Transmembrane</keyword>
<evidence type="ECO:0000256" key="6">
    <source>
        <dbReference type="SAM" id="Phobius"/>
    </source>
</evidence>
<evidence type="ECO:0000256" key="2">
    <source>
        <dbReference type="ARBA" id="ARBA00022475"/>
    </source>
</evidence>
<evidence type="ECO:0000259" key="7">
    <source>
        <dbReference type="Pfam" id="PF13244"/>
    </source>
</evidence>
<comment type="caution">
    <text evidence="8">The sequence shown here is derived from an EMBL/GenBank/DDBJ whole genome shotgun (WGS) entry which is preliminary data.</text>
</comment>
<comment type="subcellular location">
    <subcellularLocation>
        <location evidence="1">Cell membrane</location>
        <topology evidence="1">Multi-pass membrane protein</topology>
    </subcellularLocation>
</comment>
<dbReference type="Proteomes" id="UP000886014">
    <property type="component" value="Unassembled WGS sequence"/>
</dbReference>
<keyword evidence="4 6" id="KW-1133">Transmembrane helix</keyword>
<name>A0A7C5MC03_UNCW3</name>
<feature type="transmembrane region" description="Helical" evidence="6">
    <location>
        <begin position="30"/>
        <end position="50"/>
    </location>
</feature>
<protein>
    <submittedName>
        <fullName evidence="8">DUF4040 domain-containing protein</fullName>
    </submittedName>
</protein>
<evidence type="ECO:0000256" key="5">
    <source>
        <dbReference type="ARBA" id="ARBA00023136"/>
    </source>
</evidence>
<keyword evidence="5 6" id="KW-0472">Membrane</keyword>
<organism evidence="8">
    <name type="scientific">candidate division WOR-3 bacterium</name>
    <dbReference type="NCBI Taxonomy" id="2052148"/>
    <lineage>
        <taxon>Bacteria</taxon>
        <taxon>Bacteria division WOR-3</taxon>
    </lineage>
</organism>
<gene>
    <name evidence="8" type="ORF">ENL41_02925</name>
</gene>
<dbReference type="EMBL" id="DRTV01000205">
    <property type="protein sequence ID" value="HHF58359.1"/>
    <property type="molecule type" value="Genomic_DNA"/>
</dbReference>